<evidence type="ECO:0000256" key="1">
    <source>
        <dbReference type="SAM" id="MobiDB-lite"/>
    </source>
</evidence>
<name>A0A9X2LZP2_STRMQ</name>
<organism evidence="2 3">
    <name type="scientific">Streptomyces malaysiensis subsp. samsunensis</name>
    <dbReference type="NCBI Taxonomy" id="459658"/>
    <lineage>
        <taxon>Bacteria</taxon>
        <taxon>Bacillati</taxon>
        <taxon>Actinomycetota</taxon>
        <taxon>Actinomycetes</taxon>
        <taxon>Kitasatosporales</taxon>
        <taxon>Streptomycetaceae</taxon>
        <taxon>Streptomyces</taxon>
        <taxon>Streptomyces violaceusniger group</taxon>
    </lineage>
</organism>
<dbReference type="EMBL" id="JANIIC010000035">
    <property type="protein sequence ID" value="MCQ8832727.1"/>
    <property type="molecule type" value="Genomic_DNA"/>
</dbReference>
<gene>
    <name evidence="2" type="ORF">NQU54_27625</name>
</gene>
<dbReference type="RefSeq" id="WP_257633447.1">
    <property type="nucleotide sequence ID" value="NZ_JANIIC010000035.1"/>
</dbReference>
<evidence type="ECO:0000313" key="2">
    <source>
        <dbReference type="EMBL" id="MCQ8832727.1"/>
    </source>
</evidence>
<proteinExistence type="predicted"/>
<keyword evidence="3" id="KW-1185">Reference proteome</keyword>
<sequence>MRESDAPGMDEGLGIRRDGPGERRHPAAGGTSGGTMWLLRTDGGLDRPDHPLFMGARRVGRERPGAAVIVDLSQVREITADGSAPPRRPPRCRSCRMCGPVRSTAARW</sequence>
<comment type="caution">
    <text evidence="2">The sequence shown here is derived from an EMBL/GenBank/DDBJ whole genome shotgun (WGS) entry which is preliminary data.</text>
</comment>
<protein>
    <submittedName>
        <fullName evidence="2">Uncharacterized protein</fullName>
    </submittedName>
</protein>
<feature type="compositionally biased region" description="Basic and acidic residues" evidence="1">
    <location>
        <begin position="13"/>
        <end position="25"/>
    </location>
</feature>
<reference evidence="2" key="1">
    <citation type="submission" date="2022-06" db="EMBL/GenBank/DDBJ databases">
        <title>WGS of actinobacteria.</title>
        <authorList>
            <person name="Thawai C."/>
        </authorList>
    </citation>
    <scope>NUCLEOTIDE SEQUENCE</scope>
    <source>
        <strain evidence="2">DSM 42010</strain>
    </source>
</reference>
<dbReference type="AlphaFoldDB" id="A0A9X2LZP2"/>
<feature type="region of interest" description="Disordered" evidence="1">
    <location>
        <begin position="1"/>
        <end position="49"/>
    </location>
</feature>
<evidence type="ECO:0000313" key="3">
    <source>
        <dbReference type="Proteomes" id="UP001142400"/>
    </source>
</evidence>
<dbReference type="Proteomes" id="UP001142400">
    <property type="component" value="Unassembled WGS sequence"/>
</dbReference>
<accession>A0A9X2LZP2</accession>